<evidence type="ECO:0000256" key="5">
    <source>
        <dbReference type="ARBA" id="ARBA00022927"/>
    </source>
</evidence>
<dbReference type="InterPro" id="IPR007255">
    <property type="entry name" value="COG8"/>
</dbReference>
<dbReference type="PANTHER" id="PTHR21311">
    <property type="entry name" value="CONSERVED OLIGOMERIC GOLGI COMPLEX COMPONENT 8"/>
    <property type="match status" value="1"/>
</dbReference>
<name>A0A6A4VB61_AMPAM</name>
<dbReference type="Pfam" id="PF04124">
    <property type="entry name" value="Dor1"/>
    <property type="match status" value="1"/>
</dbReference>
<evidence type="ECO:0000256" key="7">
    <source>
        <dbReference type="ARBA" id="ARBA00023136"/>
    </source>
</evidence>
<dbReference type="InterPro" id="IPR016159">
    <property type="entry name" value="Cullin_repeat-like_dom_sf"/>
</dbReference>
<dbReference type="GO" id="GO:0017119">
    <property type="term" value="C:Golgi transport complex"/>
    <property type="evidence" value="ECO:0007669"/>
    <property type="project" value="InterPro"/>
</dbReference>
<evidence type="ECO:0000256" key="4">
    <source>
        <dbReference type="ARBA" id="ARBA00022448"/>
    </source>
</evidence>
<comment type="caution">
    <text evidence="11">The sequence shown here is derived from an EMBL/GenBank/DDBJ whole genome shotgun (WGS) entry which is preliminary data.</text>
</comment>
<evidence type="ECO:0000256" key="9">
    <source>
        <dbReference type="SAM" id="Coils"/>
    </source>
</evidence>
<evidence type="ECO:0000256" key="6">
    <source>
        <dbReference type="ARBA" id="ARBA00023034"/>
    </source>
</evidence>
<evidence type="ECO:0000313" key="12">
    <source>
        <dbReference type="Proteomes" id="UP000440578"/>
    </source>
</evidence>
<proteinExistence type="inferred from homology"/>
<feature type="region of interest" description="Disordered" evidence="10">
    <location>
        <begin position="560"/>
        <end position="737"/>
    </location>
</feature>
<dbReference type="SUPFAM" id="SSF74788">
    <property type="entry name" value="Cullin repeat-like"/>
    <property type="match status" value="1"/>
</dbReference>
<feature type="compositionally biased region" description="Low complexity" evidence="10">
    <location>
        <begin position="576"/>
        <end position="591"/>
    </location>
</feature>
<dbReference type="GO" id="GO:0006891">
    <property type="term" value="P:intra-Golgi vesicle-mediated transport"/>
    <property type="evidence" value="ECO:0007669"/>
    <property type="project" value="TreeGrafter"/>
</dbReference>
<evidence type="ECO:0000256" key="10">
    <source>
        <dbReference type="SAM" id="MobiDB-lite"/>
    </source>
</evidence>
<evidence type="ECO:0000313" key="11">
    <source>
        <dbReference type="EMBL" id="KAF0290893.1"/>
    </source>
</evidence>
<evidence type="ECO:0000256" key="3">
    <source>
        <dbReference type="ARBA" id="ARBA00020983"/>
    </source>
</evidence>
<comment type="similarity">
    <text evidence="2">Belongs to the COG8 family.</text>
</comment>
<dbReference type="GO" id="GO:0000139">
    <property type="term" value="C:Golgi membrane"/>
    <property type="evidence" value="ECO:0007669"/>
    <property type="project" value="UniProtKB-SubCell"/>
</dbReference>
<dbReference type="GO" id="GO:0015031">
    <property type="term" value="P:protein transport"/>
    <property type="evidence" value="ECO:0007669"/>
    <property type="project" value="UniProtKB-KW"/>
</dbReference>
<dbReference type="OrthoDB" id="1661054at2759"/>
<dbReference type="AlphaFoldDB" id="A0A6A4VB61"/>
<feature type="compositionally biased region" description="Low complexity" evidence="10">
    <location>
        <begin position="624"/>
        <end position="693"/>
    </location>
</feature>
<evidence type="ECO:0000256" key="2">
    <source>
        <dbReference type="ARBA" id="ARBA00006419"/>
    </source>
</evidence>
<feature type="coiled-coil region" evidence="9">
    <location>
        <begin position="231"/>
        <end position="258"/>
    </location>
</feature>
<dbReference type="PANTHER" id="PTHR21311:SF0">
    <property type="entry name" value="CONSERVED OLIGOMERIC GOLGI COMPLEX SUBUNIT 8"/>
    <property type="match status" value="1"/>
</dbReference>
<dbReference type="EMBL" id="VIIS01001923">
    <property type="protein sequence ID" value="KAF0290893.1"/>
    <property type="molecule type" value="Genomic_DNA"/>
</dbReference>
<dbReference type="Proteomes" id="UP000440578">
    <property type="component" value="Unassembled WGS sequence"/>
</dbReference>
<keyword evidence="12" id="KW-1185">Reference proteome</keyword>
<keyword evidence="6" id="KW-0333">Golgi apparatus</keyword>
<keyword evidence="9" id="KW-0175">Coiled coil</keyword>
<evidence type="ECO:0000256" key="8">
    <source>
        <dbReference type="ARBA" id="ARBA00031347"/>
    </source>
</evidence>
<accession>A0A6A4VB61</accession>
<keyword evidence="7" id="KW-0472">Membrane</keyword>
<organism evidence="11 12">
    <name type="scientific">Amphibalanus amphitrite</name>
    <name type="common">Striped barnacle</name>
    <name type="synonym">Balanus amphitrite</name>
    <dbReference type="NCBI Taxonomy" id="1232801"/>
    <lineage>
        <taxon>Eukaryota</taxon>
        <taxon>Metazoa</taxon>
        <taxon>Ecdysozoa</taxon>
        <taxon>Arthropoda</taxon>
        <taxon>Crustacea</taxon>
        <taxon>Multicrustacea</taxon>
        <taxon>Cirripedia</taxon>
        <taxon>Thoracica</taxon>
        <taxon>Thoracicalcarea</taxon>
        <taxon>Balanomorpha</taxon>
        <taxon>Balanoidea</taxon>
        <taxon>Balanidae</taxon>
        <taxon>Amphibalaninae</taxon>
        <taxon>Amphibalanus</taxon>
    </lineage>
</organism>
<keyword evidence="4" id="KW-0813">Transport</keyword>
<comment type="subcellular location">
    <subcellularLocation>
        <location evidence="1">Golgi apparatus membrane</location>
        <topology evidence="1">Peripheral membrane protein</topology>
    </subcellularLocation>
</comment>
<sequence length="737" mass="78414">MAYTTRTHTFQSSGHIYRTSSWGDCDWRVLILSGFLLLQSLLPAAKQKEPHQVRGTEGSRIQEETAHTLQQTQDLAFQNYKTFVETAECSSAVLEEFTSVEERLDHLLAELPEFAARCAEFGRRGGEIHARRRLNSATLTKHTELLEVLELPQLMDTAVRNGYYDQAMQLVTHVRALEKKHGHIKLVESIVNDVQLAYRLMLTQLVSQLRTNIQLPQCLKVIGHLRRMEVYTEFELRLKFLQARNAWLEEQLANISREDPYHHISKTIEVSRVGLFDIVTQYRAVFSDESALLQAGADEAAPAIFYEWINLKVGQFLSTLRQDLARGVGGRLDSLLSQTMYFGLSLARIGADLRPLAAPLFSRAALAQFERAVTAATTRFRQSVDAFTCMRARVSAPASSAPAPPGDQDILQPPTSLLDYLPLAHYCNGVLAAFNELRLCPALGLVHDVSFRLSDSLTAVVGRVVELYHTDSQGLTEEERVNYSRFCRCLARDLVPYLSGCLAAVFPVQQLAPALGLTVAVVTKRGIGSLDVPALVSPLQEFLQSQEPPPAAPQLPVAVSATPAESPGTAETQSDPAGAAAELSSAAPAAEQSTGHSADPDRSTGPPAQTAGPVGSHGPPLPETAATAAGGAGTAGTAAAGEAGTAGSSAAGEAGTAGTAAAGDIPTEGAGAAPLAAGGTAADGAGPATTTETPADRDTAAEETQGAPGGAADPALLHQALEEEDEGLVMTAPPRDQ</sequence>
<reference evidence="11 12" key="1">
    <citation type="submission" date="2019-07" db="EMBL/GenBank/DDBJ databases">
        <title>Draft genome assembly of a fouling barnacle, Amphibalanus amphitrite (Darwin, 1854): The first reference genome for Thecostraca.</title>
        <authorList>
            <person name="Kim W."/>
        </authorList>
    </citation>
    <scope>NUCLEOTIDE SEQUENCE [LARGE SCALE GENOMIC DNA]</scope>
    <source>
        <strain evidence="11">SNU_AA5</strain>
        <tissue evidence="11">Soma without cirri and trophi</tissue>
    </source>
</reference>
<gene>
    <name evidence="11" type="primary">COG8_1</name>
    <name evidence="11" type="ORF">FJT64_010925</name>
</gene>
<evidence type="ECO:0000256" key="1">
    <source>
        <dbReference type="ARBA" id="ARBA00004395"/>
    </source>
</evidence>
<keyword evidence="5" id="KW-0653">Protein transport</keyword>
<protein>
    <recommendedName>
        <fullName evidence="3">Conserved oligomeric Golgi complex subunit 8</fullName>
    </recommendedName>
    <alternativeName>
        <fullName evidence="8">Component of oligomeric Golgi complex 8</fullName>
    </alternativeName>
</protein>